<organism evidence="1 2">
    <name type="scientific">Trichodelitschia bisporula</name>
    <dbReference type="NCBI Taxonomy" id="703511"/>
    <lineage>
        <taxon>Eukaryota</taxon>
        <taxon>Fungi</taxon>
        <taxon>Dikarya</taxon>
        <taxon>Ascomycota</taxon>
        <taxon>Pezizomycotina</taxon>
        <taxon>Dothideomycetes</taxon>
        <taxon>Dothideomycetes incertae sedis</taxon>
        <taxon>Phaeotrichales</taxon>
        <taxon>Phaeotrichaceae</taxon>
        <taxon>Trichodelitschia</taxon>
    </lineage>
</organism>
<evidence type="ECO:0000313" key="2">
    <source>
        <dbReference type="Proteomes" id="UP000799640"/>
    </source>
</evidence>
<dbReference type="EMBL" id="ML996708">
    <property type="protein sequence ID" value="KAF2396157.1"/>
    <property type="molecule type" value="Genomic_DNA"/>
</dbReference>
<dbReference type="Proteomes" id="UP000799640">
    <property type="component" value="Unassembled WGS sequence"/>
</dbReference>
<evidence type="ECO:0000313" key="1">
    <source>
        <dbReference type="EMBL" id="KAF2396157.1"/>
    </source>
</evidence>
<sequence length="55" mass="5952">MSGRPIARGPGRTVQPKGYARSTYDALFSQENRSVITAVGLFAVRAPPLRTFKAS</sequence>
<protein>
    <submittedName>
        <fullName evidence="1">Uncharacterized protein</fullName>
    </submittedName>
</protein>
<dbReference type="AlphaFoldDB" id="A0A6G1HJY9"/>
<keyword evidence="2" id="KW-1185">Reference proteome</keyword>
<accession>A0A6G1HJY9</accession>
<gene>
    <name evidence="1" type="ORF">EJ06DRAFT_534294</name>
</gene>
<name>A0A6G1HJY9_9PEZI</name>
<reference evidence="1" key="1">
    <citation type="journal article" date="2020" name="Stud. Mycol.">
        <title>101 Dothideomycetes genomes: a test case for predicting lifestyles and emergence of pathogens.</title>
        <authorList>
            <person name="Haridas S."/>
            <person name="Albert R."/>
            <person name="Binder M."/>
            <person name="Bloem J."/>
            <person name="Labutti K."/>
            <person name="Salamov A."/>
            <person name="Andreopoulos B."/>
            <person name="Baker S."/>
            <person name="Barry K."/>
            <person name="Bills G."/>
            <person name="Bluhm B."/>
            <person name="Cannon C."/>
            <person name="Castanera R."/>
            <person name="Culley D."/>
            <person name="Daum C."/>
            <person name="Ezra D."/>
            <person name="Gonzalez J."/>
            <person name="Henrissat B."/>
            <person name="Kuo A."/>
            <person name="Liang C."/>
            <person name="Lipzen A."/>
            <person name="Lutzoni F."/>
            <person name="Magnuson J."/>
            <person name="Mondo S."/>
            <person name="Nolan M."/>
            <person name="Ohm R."/>
            <person name="Pangilinan J."/>
            <person name="Park H.-J."/>
            <person name="Ramirez L."/>
            <person name="Alfaro M."/>
            <person name="Sun H."/>
            <person name="Tritt A."/>
            <person name="Yoshinaga Y."/>
            <person name="Zwiers L.-H."/>
            <person name="Turgeon B."/>
            <person name="Goodwin S."/>
            <person name="Spatafora J."/>
            <person name="Crous P."/>
            <person name="Grigoriev I."/>
        </authorList>
    </citation>
    <scope>NUCLEOTIDE SEQUENCE</scope>
    <source>
        <strain evidence="1">CBS 262.69</strain>
    </source>
</reference>
<proteinExistence type="predicted"/>
<dbReference type="OrthoDB" id="5403997at2759"/>